<proteinExistence type="predicted"/>
<reference evidence="1 2" key="1">
    <citation type="submission" date="2017-10" db="EMBL/GenBank/DDBJ databases">
        <title>Novel microbial diversity and functional potential in the marine mammal oral microbiome.</title>
        <authorList>
            <person name="Dudek N.K."/>
            <person name="Sun C.L."/>
            <person name="Burstein D."/>
            <person name="Kantor R.S."/>
            <person name="Aliaga Goltsman D.S."/>
            <person name="Bik E.M."/>
            <person name="Thomas B.C."/>
            <person name="Banfield J.F."/>
            <person name="Relman D.A."/>
        </authorList>
    </citation>
    <scope>NUCLEOTIDE SEQUENCE [LARGE SCALE GENOMIC DNA]</scope>
    <source>
        <strain evidence="1">DOLZORAL124_49_17</strain>
    </source>
</reference>
<organism evidence="1 2">
    <name type="scientific">candidate division KSB3 bacterium</name>
    <dbReference type="NCBI Taxonomy" id="2044937"/>
    <lineage>
        <taxon>Bacteria</taxon>
        <taxon>candidate division KSB3</taxon>
    </lineage>
</organism>
<evidence type="ECO:0000313" key="1">
    <source>
        <dbReference type="EMBL" id="PID55388.1"/>
    </source>
</evidence>
<sequence length="101" mass="11520">MRSKTTAIRQSARGEQCLVRIPGWCNHDPETTVLAHRNGAGMGIKRPDWQAAYCCSGCHRFVDGEWTRTHWNKEGVNAAFYEGIFRTQERLNEKGLLVVKD</sequence>
<dbReference type="InterPro" id="IPR010774">
    <property type="entry name" value="YbcO"/>
</dbReference>
<dbReference type="Proteomes" id="UP000229740">
    <property type="component" value="Unassembled WGS sequence"/>
</dbReference>
<dbReference type="Pfam" id="PF07102">
    <property type="entry name" value="YbcO"/>
    <property type="match status" value="1"/>
</dbReference>
<evidence type="ECO:0008006" key="3">
    <source>
        <dbReference type="Google" id="ProtNLM"/>
    </source>
</evidence>
<dbReference type="EMBL" id="PDPS01000133">
    <property type="protein sequence ID" value="PID55388.1"/>
    <property type="molecule type" value="Genomic_DNA"/>
</dbReference>
<protein>
    <recommendedName>
        <fullName evidence="3">DUF1364 domain-containing protein</fullName>
    </recommendedName>
</protein>
<dbReference type="Gene3D" id="3.30.50.20">
    <property type="entry name" value="prophage-derive protein ybcO"/>
    <property type="match status" value="1"/>
</dbReference>
<comment type="caution">
    <text evidence="1">The sequence shown here is derived from an EMBL/GenBank/DDBJ whole genome shotgun (WGS) entry which is preliminary data.</text>
</comment>
<gene>
    <name evidence="1" type="ORF">CSB45_16230</name>
</gene>
<name>A0A2G6E0W7_9BACT</name>
<evidence type="ECO:0000313" key="2">
    <source>
        <dbReference type="Proteomes" id="UP000229740"/>
    </source>
</evidence>
<dbReference type="AlphaFoldDB" id="A0A2G6E0W7"/>
<accession>A0A2G6E0W7</accession>